<sequence length="127" mass="14235">MPSLEITSTELELRAVENPKGVDDIDKALRYLAVWARENVERLPKLFALRLSPTNVELYLDEPAELPAPFTMTVHDKTAWVVDPDEIPAFGPRPTAPHPGLVTLGHDASDGHSRRRADRLAEHLRPE</sequence>
<dbReference type="RefSeq" id="WP_306879515.1">
    <property type="nucleotide sequence ID" value="NZ_JAUSSW010000015.1"/>
</dbReference>
<gene>
    <name evidence="2" type="ORF">J2T10_003983</name>
</gene>
<reference evidence="2 3" key="1">
    <citation type="submission" date="2023-07" db="EMBL/GenBank/DDBJ databases">
        <title>Sorghum-associated microbial communities from plants grown in Nebraska, USA.</title>
        <authorList>
            <person name="Schachtman D."/>
        </authorList>
    </citation>
    <scope>NUCLEOTIDE SEQUENCE [LARGE SCALE GENOMIC DNA]</scope>
    <source>
        <strain evidence="2 3">CC523</strain>
    </source>
</reference>
<protein>
    <submittedName>
        <fullName evidence="2">Uncharacterized protein</fullName>
    </submittedName>
</protein>
<feature type="region of interest" description="Disordered" evidence="1">
    <location>
        <begin position="86"/>
        <end position="127"/>
    </location>
</feature>
<evidence type="ECO:0000313" key="3">
    <source>
        <dbReference type="Proteomes" id="UP001244563"/>
    </source>
</evidence>
<feature type="compositionally biased region" description="Basic and acidic residues" evidence="1">
    <location>
        <begin position="107"/>
        <end position="127"/>
    </location>
</feature>
<proteinExistence type="predicted"/>
<dbReference type="Proteomes" id="UP001244563">
    <property type="component" value="Unassembled WGS sequence"/>
</dbReference>
<comment type="caution">
    <text evidence="2">The sequence shown here is derived from an EMBL/GenBank/DDBJ whole genome shotgun (WGS) entry which is preliminary data.</text>
</comment>
<accession>A0ABT9TSW0</accession>
<organism evidence="2 3">
    <name type="scientific">Paenarthrobacter nicotinovorans</name>
    <name type="common">Arthrobacter nicotinovorans</name>
    <dbReference type="NCBI Taxonomy" id="29320"/>
    <lineage>
        <taxon>Bacteria</taxon>
        <taxon>Bacillati</taxon>
        <taxon>Actinomycetota</taxon>
        <taxon>Actinomycetes</taxon>
        <taxon>Micrococcales</taxon>
        <taxon>Micrococcaceae</taxon>
        <taxon>Paenarthrobacter</taxon>
    </lineage>
</organism>
<dbReference type="EMBL" id="JAUSSW010000015">
    <property type="protein sequence ID" value="MDQ0104309.1"/>
    <property type="molecule type" value="Genomic_DNA"/>
</dbReference>
<name>A0ABT9TSW0_PAENI</name>
<evidence type="ECO:0000313" key="2">
    <source>
        <dbReference type="EMBL" id="MDQ0104309.1"/>
    </source>
</evidence>
<keyword evidence="3" id="KW-1185">Reference proteome</keyword>
<evidence type="ECO:0000256" key="1">
    <source>
        <dbReference type="SAM" id="MobiDB-lite"/>
    </source>
</evidence>